<organism evidence="1 2">
    <name type="scientific">Klebsiella phage N1M2</name>
    <dbReference type="NCBI Taxonomy" id="2664939"/>
    <lineage>
        <taxon>Viruses</taxon>
        <taxon>Duplodnaviria</taxon>
        <taxon>Heunggongvirae</taxon>
        <taxon>Uroviricota</taxon>
        <taxon>Caudoviricetes</taxon>
        <taxon>Chimalliviridae</taxon>
        <taxon>Nimduovirus</taxon>
        <taxon>Nimduovirus N1M2</taxon>
    </lineage>
</organism>
<protein>
    <submittedName>
        <fullName evidence="1">ABC transporter ATPase</fullName>
    </submittedName>
</protein>
<dbReference type="EMBL" id="MN642089">
    <property type="protein sequence ID" value="QGH71902.1"/>
    <property type="molecule type" value="Genomic_DNA"/>
</dbReference>
<name>A0A6B7ZEW3_9CAUD</name>
<proteinExistence type="predicted"/>
<keyword evidence="2" id="KW-1185">Reference proteome</keyword>
<gene>
    <name evidence="1" type="ORF">N1M2_39</name>
</gene>
<reference evidence="1 2" key="1">
    <citation type="submission" date="2019-11" db="EMBL/GenBank/DDBJ databases">
        <authorList>
            <person name="Lewis R."/>
            <person name="Clooney A.G."/>
            <person name="Stockdale S.R."/>
            <person name="Buttimer C."/>
            <person name="Draper L.A."/>
            <person name="Ross R.P."/>
            <person name="Hill C."/>
        </authorList>
    </citation>
    <scope>NUCLEOTIDE SEQUENCE [LARGE SCALE GENOMIC DNA]</scope>
</reference>
<evidence type="ECO:0000313" key="1">
    <source>
        <dbReference type="EMBL" id="QGH71902.1"/>
    </source>
</evidence>
<evidence type="ECO:0000313" key="2">
    <source>
        <dbReference type="Proteomes" id="UP000464669"/>
    </source>
</evidence>
<accession>A0A6B7ZEW3</accession>
<dbReference type="Proteomes" id="UP000464669">
    <property type="component" value="Segment"/>
</dbReference>
<sequence>MDIVTKVHIKVPMMSRSEVEYLVLNNLIDDEGNMQVFTDNLVVVKRKADEVNNFKIYNHFGQRIGRVNFQDGFVNEETGANGLTNEALIAITLNRLESQNKGKFKSIHNDKAIECLRGALVALKDRVDDRMARGVSNTDAE</sequence>